<sequence length="72" mass="8404">MSKIELSPSAWWEIQRNSIWGSPESVLEVESVLQLSFDRLSSPSLKKCLAYCAMFPKDYCFKKEELIQLWMA</sequence>
<feature type="non-terminal residue" evidence="1">
    <location>
        <position position="72"/>
    </location>
</feature>
<name>A0A7J8VSX1_9ROSI</name>
<dbReference type="Proteomes" id="UP000593573">
    <property type="component" value="Unassembled WGS sequence"/>
</dbReference>
<dbReference type="InterPro" id="IPR036388">
    <property type="entry name" value="WH-like_DNA-bd_sf"/>
</dbReference>
<dbReference type="AlphaFoldDB" id="A0A7J8VSX1"/>
<keyword evidence="2" id="KW-1185">Reference proteome</keyword>
<reference evidence="1 2" key="1">
    <citation type="journal article" date="2019" name="Genome Biol. Evol.">
        <title>Insights into the evolution of the New World diploid cottons (Gossypium, subgenus Houzingenia) based on genome sequencing.</title>
        <authorList>
            <person name="Grover C.E."/>
            <person name="Arick M.A. 2nd"/>
            <person name="Thrash A."/>
            <person name="Conover J.L."/>
            <person name="Sanders W.S."/>
            <person name="Peterson D.G."/>
            <person name="Frelichowski J.E."/>
            <person name="Scheffler J.A."/>
            <person name="Scheffler B.E."/>
            <person name="Wendel J.F."/>
        </authorList>
    </citation>
    <scope>NUCLEOTIDE SEQUENCE [LARGE SCALE GENOMIC DNA]</scope>
    <source>
        <strain evidence="1">57</strain>
        <tissue evidence="1">Leaf</tissue>
    </source>
</reference>
<dbReference type="InterPro" id="IPR044974">
    <property type="entry name" value="Disease_R_plants"/>
</dbReference>
<comment type="caution">
    <text evidence="1">The sequence shown here is derived from an EMBL/GenBank/DDBJ whole genome shotgun (WGS) entry which is preliminary data.</text>
</comment>
<accession>A0A7J8VSX1</accession>
<dbReference type="PANTHER" id="PTHR23155">
    <property type="entry name" value="DISEASE RESISTANCE PROTEIN RP"/>
    <property type="match status" value="1"/>
</dbReference>
<evidence type="ECO:0000313" key="1">
    <source>
        <dbReference type="EMBL" id="MBA0665730.1"/>
    </source>
</evidence>
<protein>
    <submittedName>
        <fullName evidence="1">Uncharacterized protein</fullName>
    </submittedName>
</protein>
<proteinExistence type="predicted"/>
<dbReference type="EMBL" id="JABFAB010000012">
    <property type="protein sequence ID" value="MBA0665730.1"/>
    <property type="molecule type" value="Genomic_DNA"/>
</dbReference>
<dbReference type="GO" id="GO:0098542">
    <property type="term" value="P:defense response to other organism"/>
    <property type="evidence" value="ECO:0007669"/>
    <property type="project" value="TreeGrafter"/>
</dbReference>
<dbReference type="Gene3D" id="1.10.10.10">
    <property type="entry name" value="Winged helix-like DNA-binding domain superfamily/Winged helix DNA-binding domain"/>
    <property type="match status" value="1"/>
</dbReference>
<evidence type="ECO:0000313" key="2">
    <source>
        <dbReference type="Proteomes" id="UP000593573"/>
    </source>
</evidence>
<dbReference type="PANTHER" id="PTHR23155:SF1139">
    <property type="entry name" value="CC-NBS-LRR RESISTANCE PROTEIN"/>
    <property type="match status" value="1"/>
</dbReference>
<organism evidence="1 2">
    <name type="scientific">Gossypium klotzschianum</name>
    <dbReference type="NCBI Taxonomy" id="34286"/>
    <lineage>
        <taxon>Eukaryota</taxon>
        <taxon>Viridiplantae</taxon>
        <taxon>Streptophyta</taxon>
        <taxon>Embryophyta</taxon>
        <taxon>Tracheophyta</taxon>
        <taxon>Spermatophyta</taxon>
        <taxon>Magnoliopsida</taxon>
        <taxon>eudicotyledons</taxon>
        <taxon>Gunneridae</taxon>
        <taxon>Pentapetalae</taxon>
        <taxon>rosids</taxon>
        <taxon>malvids</taxon>
        <taxon>Malvales</taxon>
        <taxon>Malvaceae</taxon>
        <taxon>Malvoideae</taxon>
        <taxon>Gossypium</taxon>
    </lineage>
</organism>
<dbReference type="OrthoDB" id="999290at2759"/>
<gene>
    <name evidence="1" type="ORF">Goklo_002212</name>
</gene>